<feature type="domain" description="Calcineurin-like phosphoesterase" evidence="2">
    <location>
        <begin position="1"/>
        <end position="207"/>
    </location>
</feature>
<dbReference type="Proteomes" id="UP000553193">
    <property type="component" value="Unassembled WGS sequence"/>
</dbReference>
<dbReference type="EMBL" id="JACIDJ010000011">
    <property type="protein sequence ID" value="MBB3900473.1"/>
    <property type="molecule type" value="Genomic_DNA"/>
</dbReference>
<evidence type="ECO:0000256" key="1">
    <source>
        <dbReference type="ARBA" id="ARBA00008950"/>
    </source>
</evidence>
<reference evidence="3 4" key="1">
    <citation type="submission" date="2020-08" db="EMBL/GenBank/DDBJ databases">
        <title>Genomic Encyclopedia of Type Strains, Phase IV (KMG-IV): sequencing the most valuable type-strain genomes for metagenomic binning, comparative biology and taxonomic classification.</title>
        <authorList>
            <person name="Goeker M."/>
        </authorList>
    </citation>
    <scope>NUCLEOTIDE SEQUENCE [LARGE SCALE GENOMIC DNA]</scope>
    <source>
        <strain evidence="3 4">DSM 19979</strain>
    </source>
</reference>
<gene>
    <name evidence="3" type="ORF">GGQ83_003950</name>
</gene>
<dbReference type="Gene3D" id="3.60.21.10">
    <property type="match status" value="1"/>
</dbReference>
<dbReference type="InterPro" id="IPR050126">
    <property type="entry name" value="Ap4A_hydrolase"/>
</dbReference>
<dbReference type="InterPro" id="IPR024654">
    <property type="entry name" value="Calcineurin-like_PHP_lpxH"/>
</dbReference>
<dbReference type="GO" id="GO:0016791">
    <property type="term" value="F:phosphatase activity"/>
    <property type="evidence" value="ECO:0007669"/>
    <property type="project" value="TreeGrafter"/>
</dbReference>
<name>A0A840AIM4_9PROT</name>
<evidence type="ECO:0000313" key="3">
    <source>
        <dbReference type="EMBL" id="MBB3900473.1"/>
    </source>
</evidence>
<comment type="caution">
    <text evidence="3">The sequence shown here is derived from an EMBL/GenBank/DDBJ whole genome shotgun (WGS) entry which is preliminary data.</text>
</comment>
<evidence type="ECO:0000313" key="4">
    <source>
        <dbReference type="Proteomes" id="UP000553193"/>
    </source>
</evidence>
<proteinExistence type="inferred from homology"/>
<keyword evidence="4" id="KW-1185">Reference proteome</keyword>
<dbReference type="AlphaFoldDB" id="A0A840AIM4"/>
<dbReference type="PANTHER" id="PTHR42850">
    <property type="entry name" value="METALLOPHOSPHOESTERASE"/>
    <property type="match status" value="1"/>
</dbReference>
<dbReference type="SUPFAM" id="SSF56300">
    <property type="entry name" value="Metallo-dependent phosphatases"/>
    <property type="match status" value="1"/>
</dbReference>
<dbReference type="PANTHER" id="PTHR42850:SF2">
    <property type="entry name" value="BLL5683 PROTEIN"/>
    <property type="match status" value="1"/>
</dbReference>
<dbReference type="GO" id="GO:0005737">
    <property type="term" value="C:cytoplasm"/>
    <property type="evidence" value="ECO:0007669"/>
    <property type="project" value="TreeGrafter"/>
</dbReference>
<accession>A0A840AIM4</accession>
<dbReference type="InterPro" id="IPR029052">
    <property type="entry name" value="Metallo-depent_PP-like"/>
</dbReference>
<evidence type="ECO:0000259" key="2">
    <source>
        <dbReference type="Pfam" id="PF12850"/>
    </source>
</evidence>
<dbReference type="CDD" id="cd00838">
    <property type="entry name" value="MPP_superfamily"/>
    <property type="match status" value="1"/>
</dbReference>
<comment type="similarity">
    <text evidence="1">Belongs to the metallophosphoesterase superfamily. YfcE family.</text>
</comment>
<dbReference type="PIRSF" id="PIRSF000883">
    <property type="entry name" value="Pesterase_MJ0912"/>
    <property type="match status" value="1"/>
</dbReference>
<protein>
    <submittedName>
        <fullName evidence="3">Diadenosine tetraphosphatase ApaH/serine/threonine PP2A family protein phosphatase</fullName>
    </submittedName>
</protein>
<dbReference type="RefSeq" id="WP_184386700.1">
    <property type="nucleotide sequence ID" value="NZ_JACIDJ010000011.1"/>
</dbReference>
<sequence length="246" mass="26457">MRIAILTDVHANLEALEACLADARAAGAERLVFLGDLVGYGADPWEVVARARILQSEGAVVLRGNHDEAASLGPQGFSTLAAAAMRWTMDRLAPEAREWLAGLPLTHMEAGILFTHADASAPGEWRYVTDSRTARRSLLATPAWLTLCGHTHVPALWRLSGAEHVAPVPFEEDRPLALDAAHRWLAVVGAVGQPRNGQAEACYALLDPGARLITQRRVAYDVARAATKIRAAGLPELLAERLFVGV</sequence>
<dbReference type="InterPro" id="IPR011152">
    <property type="entry name" value="Pesterase_MJ0912"/>
</dbReference>
<organism evidence="3 4">
    <name type="scientific">Roseococcus suduntuyensis</name>
    <dbReference type="NCBI Taxonomy" id="455361"/>
    <lineage>
        <taxon>Bacteria</taxon>
        <taxon>Pseudomonadati</taxon>
        <taxon>Pseudomonadota</taxon>
        <taxon>Alphaproteobacteria</taxon>
        <taxon>Acetobacterales</taxon>
        <taxon>Roseomonadaceae</taxon>
        <taxon>Roseococcus</taxon>
    </lineage>
</organism>
<dbReference type="Pfam" id="PF12850">
    <property type="entry name" value="Metallophos_2"/>
    <property type="match status" value="1"/>
</dbReference>